<accession>A0A9X4SR64</accession>
<keyword evidence="2" id="KW-1185">Reference proteome</keyword>
<sequence>MTFNVTTKINQQIVSREQILAKELERSRVALLLLKEKLGADNIRELLAEDCAEMAELLRQWSKNSTTYKPSITLLEVEDLSKEEFLGWFHQINQDNQQAKLLGAMPEHYLIEPKDNSQELIETMGLYGKPVHCQLIFADPEQADIPLDPDYETQMFVKGVHIDNGEDIHIRALHEFKNTATGMQVKLGIYFPEHTPDEMVTGHQWHLAIEFNNWLEQAKADLGK</sequence>
<dbReference type="Proteomes" id="UP001155500">
    <property type="component" value="Unassembled WGS sequence"/>
</dbReference>
<evidence type="ECO:0000313" key="2">
    <source>
        <dbReference type="Proteomes" id="UP001155500"/>
    </source>
</evidence>
<gene>
    <name evidence="1" type="ORF">A6A20_11625</name>
</gene>
<comment type="caution">
    <text evidence="1">The sequence shown here is derived from an EMBL/GenBank/DDBJ whole genome shotgun (WGS) entry which is preliminary data.</text>
</comment>
<proteinExistence type="predicted"/>
<dbReference type="AlphaFoldDB" id="A0A9X4SR64"/>
<reference evidence="1" key="1">
    <citation type="submission" date="2016-03" db="EMBL/GenBank/DDBJ databases">
        <title>Co-evolution between Pasteurellaceae and their hosts.</title>
        <authorList>
            <person name="Hansen M.J."/>
            <person name="Bojesen A.M."/>
            <person name="Planet P."/>
        </authorList>
    </citation>
    <scope>NUCLEOTIDE SEQUENCE</scope>
    <source>
        <strain evidence="1">146/S8/89</strain>
    </source>
</reference>
<organism evidence="1 2">
    <name type="scientific">Volucribacter amazonae</name>
    <dbReference type="NCBI Taxonomy" id="256731"/>
    <lineage>
        <taxon>Bacteria</taxon>
        <taxon>Pseudomonadati</taxon>
        <taxon>Pseudomonadota</taxon>
        <taxon>Gammaproteobacteria</taxon>
        <taxon>Pasteurellales</taxon>
        <taxon>Pasteurellaceae</taxon>
        <taxon>Volucribacter</taxon>
    </lineage>
</organism>
<dbReference type="RefSeq" id="WP_279573595.1">
    <property type="nucleotide sequence ID" value="NZ_LWID01000001.1"/>
</dbReference>
<name>A0A9X4SR64_9PAST</name>
<dbReference type="EMBL" id="LWID01000001">
    <property type="protein sequence ID" value="MDG6896246.1"/>
    <property type="molecule type" value="Genomic_DNA"/>
</dbReference>
<protein>
    <submittedName>
        <fullName evidence="1">Uncharacterized protein</fullName>
    </submittedName>
</protein>
<evidence type="ECO:0000313" key="1">
    <source>
        <dbReference type="EMBL" id="MDG6896246.1"/>
    </source>
</evidence>